<dbReference type="InterPro" id="IPR050090">
    <property type="entry name" value="Tyrosine_recombinase_XerCD"/>
</dbReference>
<dbReference type="Pfam" id="PF13495">
    <property type="entry name" value="Phage_int_SAM_4"/>
    <property type="match status" value="1"/>
</dbReference>
<dbReference type="Proteomes" id="UP000654604">
    <property type="component" value="Unassembled WGS sequence"/>
</dbReference>
<dbReference type="PANTHER" id="PTHR30349">
    <property type="entry name" value="PHAGE INTEGRASE-RELATED"/>
    <property type="match status" value="1"/>
</dbReference>
<dbReference type="InterPro" id="IPR011010">
    <property type="entry name" value="DNA_brk_join_enz"/>
</dbReference>
<gene>
    <name evidence="8" type="ORF">IQ215_13320</name>
</gene>
<dbReference type="EMBL" id="JADEWC010000040">
    <property type="protein sequence ID" value="MBE9223678.1"/>
    <property type="molecule type" value="Genomic_DNA"/>
</dbReference>
<keyword evidence="2" id="KW-0229">DNA integration</keyword>
<keyword evidence="4" id="KW-0233">DNA recombination</keyword>
<evidence type="ECO:0000259" key="6">
    <source>
        <dbReference type="PROSITE" id="PS51898"/>
    </source>
</evidence>
<proteinExistence type="inferred from homology"/>
<dbReference type="InterPro" id="IPR010998">
    <property type="entry name" value="Integrase_recombinase_N"/>
</dbReference>
<accession>A0ABR9V715</accession>
<dbReference type="InterPro" id="IPR002104">
    <property type="entry name" value="Integrase_catalytic"/>
</dbReference>
<dbReference type="InterPro" id="IPR004107">
    <property type="entry name" value="Integrase_SAM-like_N"/>
</dbReference>
<dbReference type="CDD" id="cd00397">
    <property type="entry name" value="DNA_BRE_C"/>
    <property type="match status" value="1"/>
</dbReference>
<evidence type="ECO:0000256" key="3">
    <source>
        <dbReference type="ARBA" id="ARBA00023125"/>
    </source>
</evidence>
<evidence type="ECO:0000313" key="8">
    <source>
        <dbReference type="EMBL" id="MBE9223678.1"/>
    </source>
</evidence>
<dbReference type="InterPro" id="IPR044068">
    <property type="entry name" value="CB"/>
</dbReference>
<organism evidence="8 9">
    <name type="scientific">Cyanobacterium stanieri LEGE 03274</name>
    <dbReference type="NCBI Taxonomy" id="1828756"/>
    <lineage>
        <taxon>Bacteria</taxon>
        <taxon>Bacillati</taxon>
        <taxon>Cyanobacteriota</taxon>
        <taxon>Cyanophyceae</taxon>
        <taxon>Oscillatoriophycideae</taxon>
        <taxon>Chroococcales</taxon>
        <taxon>Geminocystaceae</taxon>
        <taxon>Cyanobacterium</taxon>
    </lineage>
</organism>
<keyword evidence="3 5" id="KW-0238">DNA-binding</keyword>
<dbReference type="RefSeq" id="WP_193801900.1">
    <property type="nucleotide sequence ID" value="NZ_JADEWC010000040.1"/>
</dbReference>
<dbReference type="PANTHER" id="PTHR30349:SF41">
    <property type="entry name" value="INTEGRASE_RECOMBINASE PROTEIN MJ0367-RELATED"/>
    <property type="match status" value="1"/>
</dbReference>
<evidence type="ECO:0000256" key="1">
    <source>
        <dbReference type="ARBA" id="ARBA00008857"/>
    </source>
</evidence>
<dbReference type="Gene3D" id="1.10.443.10">
    <property type="entry name" value="Intergrase catalytic core"/>
    <property type="match status" value="1"/>
</dbReference>
<evidence type="ECO:0000256" key="5">
    <source>
        <dbReference type="PROSITE-ProRule" id="PRU01248"/>
    </source>
</evidence>
<evidence type="ECO:0000313" key="9">
    <source>
        <dbReference type="Proteomes" id="UP000654604"/>
    </source>
</evidence>
<keyword evidence="9" id="KW-1185">Reference proteome</keyword>
<dbReference type="Gene3D" id="1.10.150.130">
    <property type="match status" value="1"/>
</dbReference>
<protein>
    <submittedName>
        <fullName evidence="8">Tyrosine-type recombinase/integrase</fullName>
    </submittedName>
</protein>
<comment type="caution">
    <text evidence="8">The sequence shown here is derived from an EMBL/GenBank/DDBJ whole genome shotgun (WGS) entry which is preliminary data.</text>
</comment>
<dbReference type="InterPro" id="IPR013762">
    <property type="entry name" value="Integrase-like_cat_sf"/>
</dbReference>
<feature type="domain" description="Tyr recombinase" evidence="6">
    <location>
        <begin position="134"/>
        <end position="306"/>
    </location>
</feature>
<comment type="similarity">
    <text evidence="1">Belongs to the 'phage' integrase family.</text>
</comment>
<dbReference type="PROSITE" id="PS51898">
    <property type="entry name" value="TYR_RECOMBINASE"/>
    <property type="match status" value="1"/>
</dbReference>
<name>A0ABR9V715_9CHRO</name>
<feature type="domain" description="Core-binding (CB)" evidence="7">
    <location>
        <begin position="35"/>
        <end position="112"/>
    </location>
</feature>
<sequence length="308" mass="34979">MEVPKEVDFINYNNLNNLIIFGGIMVRSTGVTRAQKDSEIILSWLTNKQSIHTQRQYRYIIQHFLEFTGTDLAEISVEDIQDYIKSLKLREQKISTIKAKLMVIKSLFSYCLKTGYLLLNPSVLVNNPKVNDTISQKLLSALDVKRLMSHTDNLRDKLLIRVMFGLGLRVSEAINLTWVDFSIDDEKVNLTIVGKGNKPRTVLVNPSLWQELQGLRKEGIDYLFTVAKRNTPMKRNTAHNMLKRVGKKAGLGDSLSCHWLRHSHATEAIKGGCDLSLLQQSLGHSSITTTQRYLCLRKNEGSGTYVDI</sequence>
<evidence type="ECO:0000256" key="4">
    <source>
        <dbReference type="ARBA" id="ARBA00023172"/>
    </source>
</evidence>
<dbReference type="PROSITE" id="PS51900">
    <property type="entry name" value="CB"/>
    <property type="match status" value="1"/>
</dbReference>
<dbReference type="SUPFAM" id="SSF56349">
    <property type="entry name" value="DNA breaking-rejoining enzymes"/>
    <property type="match status" value="1"/>
</dbReference>
<reference evidence="8 9" key="1">
    <citation type="submission" date="2020-10" db="EMBL/GenBank/DDBJ databases">
        <authorList>
            <person name="Castelo-Branco R."/>
            <person name="Eusebio N."/>
            <person name="Adriana R."/>
            <person name="Vieira A."/>
            <person name="Brugerolle De Fraissinette N."/>
            <person name="Rezende De Castro R."/>
            <person name="Schneider M.P."/>
            <person name="Vasconcelos V."/>
            <person name="Leao P.N."/>
        </authorList>
    </citation>
    <scope>NUCLEOTIDE SEQUENCE [LARGE SCALE GENOMIC DNA]</scope>
    <source>
        <strain evidence="8 9">LEGE 03274</strain>
    </source>
</reference>
<dbReference type="Pfam" id="PF00589">
    <property type="entry name" value="Phage_integrase"/>
    <property type="match status" value="1"/>
</dbReference>
<evidence type="ECO:0000259" key="7">
    <source>
        <dbReference type="PROSITE" id="PS51900"/>
    </source>
</evidence>
<evidence type="ECO:0000256" key="2">
    <source>
        <dbReference type="ARBA" id="ARBA00022908"/>
    </source>
</evidence>